<dbReference type="CDD" id="cd01300">
    <property type="entry name" value="YtcJ_like"/>
    <property type="match status" value="1"/>
</dbReference>
<dbReference type="AlphaFoldDB" id="A0A7H1Q8H3"/>
<dbReference type="Gene3D" id="2.30.40.10">
    <property type="entry name" value="Urease, subunit C, domain 1"/>
    <property type="match status" value="1"/>
</dbReference>
<dbReference type="InterPro" id="IPR032466">
    <property type="entry name" value="Metal_Hydrolase"/>
</dbReference>
<feature type="domain" description="Amidohydrolase 3" evidence="2">
    <location>
        <begin position="49"/>
        <end position="524"/>
    </location>
</feature>
<dbReference type="PANTHER" id="PTHR22642:SF2">
    <property type="entry name" value="PROTEIN LONG AFTER FAR-RED 3"/>
    <property type="match status" value="1"/>
</dbReference>
<gene>
    <name evidence="3" type="ORF">HEP81_06365</name>
</gene>
<dbReference type="InterPro" id="IPR033932">
    <property type="entry name" value="YtcJ-like"/>
</dbReference>
<sequence length="529" mass="54975">MSDRTLLLRNGDVHSPADPFATAMVVEAGHIAWVGSEGAADAFADGVGEVIDLDGALVTPAFTDAHVHTTATGLALTGLDLSAAPSLAAALELVREFAAARPGDRVLLGHGWDAARWPGGRPPTRAELDEATGGRPLYLSRIDVHSAVVTTALLDMVGGDLPRTDAPLTRDAHHAVRKAAFAAITPAQRAEAQRTALTHAASLGIGSVHECGGPQISSEDDFTGLLELAATLPGPRVLGYWAERDVDKARELGAIGAAGDLFADGALGSHTACLHEPYADADHTGTAYLDTDTIAAHVIACTEAGLQAGFHAIGDAAVSSVVDGVRAAAEKVGLARIRAARHRVEHAEMLTPETVAGFAELGLIASVQPAFDALWGGADGMYARRLGAERARTLNPYAALLRSGVPLAFGSDSPVTPLDPWGTVRAAAFHHTPEHRVSVRAAFTAHTRGGWRAIGRDDAGVLVPGAPADFAVWRTGELVVQAPDDRVARWSTDPRSGTPGLPDLTPGGELPRCLRTVVGGRTVFVRPGE</sequence>
<proteinExistence type="predicted"/>
<dbReference type="InterPro" id="IPR013108">
    <property type="entry name" value="Amidohydro_3"/>
</dbReference>
<organism evidence="3 4">
    <name type="scientific">Streptomyces griseofuscus</name>
    <dbReference type="NCBI Taxonomy" id="146922"/>
    <lineage>
        <taxon>Bacteria</taxon>
        <taxon>Bacillati</taxon>
        <taxon>Actinomycetota</taxon>
        <taxon>Actinomycetes</taxon>
        <taxon>Kitasatosporales</taxon>
        <taxon>Streptomycetaceae</taxon>
        <taxon>Streptomyces</taxon>
    </lineage>
</organism>
<evidence type="ECO:0000313" key="3">
    <source>
        <dbReference type="EMBL" id="QNT96603.1"/>
    </source>
</evidence>
<dbReference type="KEGG" id="sgf:HEP81_06365"/>
<feature type="region of interest" description="Disordered" evidence="1">
    <location>
        <begin position="489"/>
        <end position="508"/>
    </location>
</feature>
<reference evidence="3 4" key="1">
    <citation type="submission" date="2020-04" db="EMBL/GenBank/DDBJ databases">
        <title>Characterization and engineering of Streptomyces griseofuscus DSM40191 as a potential heterologous host for expression of BGCs.</title>
        <authorList>
            <person name="Gren T."/>
            <person name="Whitford C.M."/>
            <person name="Mohite O.S."/>
            <person name="Joergensen T.S."/>
            <person name="Nielsen J.B."/>
            <person name="Lee S.Y."/>
            <person name="Weber T."/>
        </authorList>
    </citation>
    <scope>NUCLEOTIDE SEQUENCE [LARGE SCALE GENOMIC DNA]</scope>
    <source>
        <strain evidence="3 4">DSM 40191</strain>
    </source>
</reference>
<dbReference type="GO" id="GO:0016810">
    <property type="term" value="F:hydrolase activity, acting on carbon-nitrogen (but not peptide) bonds"/>
    <property type="evidence" value="ECO:0007669"/>
    <property type="project" value="InterPro"/>
</dbReference>
<dbReference type="SUPFAM" id="SSF51556">
    <property type="entry name" value="Metallo-dependent hydrolases"/>
    <property type="match status" value="1"/>
</dbReference>
<evidence type="ECO:0000259" key="2">
    <source>
        <dbReference type="Pfam" id="PF07969"/>
    </source>
</evidence>
<evidence type="ECO:0000313" key="4">
    <source>
        <dbReference type="Proteomes" id="UP000516422"/>
    </source>
</evidence>
<accession>A0A7H1Q8H3</accession>
<dbReference type="EMBL" id="CP051006">
    <property type="protein sequence ID" value="QNT96603.1"/>
    <property type="molecule type" value="Genomic_DNA"/>
</dbReference>
<protein>
    <submittedName>
        <fullName evidence="3">Amidohydrolase</fullName>
    </submittedName>
</protein>
<dbReference type="GeneID" id="91465898"/>
<evidence type="ECO:0000256" key="1">
    <source>
        <dbReference type="SAM" id="MobiDB-lite"/>
    </source>
</evidence>
<dbReference type="InterPro" id="IPR011059">
    <property type="entry name" value="Metal-dep_hydrolase_composite"/>
</dbReference>
<dbReference type="Gene3D" id="3.10.310.70">
    <property type="match status" value="1"/>
</dbReference>
<dbReference type="Pfam" id="PF07969">
    <property type="entry name" value="Amidohydro_3"/>
    <property type="match status" value="1"/>
</dbReference>
<dbReference type="RefSeq" id="WP_037650920.1">
    <property type="nucleotide sequence ID" value="NZ_CP051006.1"/>
</dbReference>
<name>A0A7H1Q8H3_9ACTN</name>
<dbReference type="SUPFAM" id="SSF51338">
    <property type="entry name" value="Composite domain of metallo-dependent hydrolases"/>
    <property type="match status" value="1"/>
</dbReference>
<dbReference type="Gene3D" id="3.20.20.140">
    <property type="entry name" value="Metal-dependent hydrolases"/>
    <property type="match status" value="1"/>
</dbReference>
<feature type="compositionally biased region" description="Low complexity" evidence="1">
    <location>
        <begin position="497"/>
        <end position="508"/>
    </location>
</feature>
<keyword evidence="3" id="KW-0378">Hydrolase</keyword>
<dbReference type="Proteomes" id="UP000516422">
    <property type="component" value="Chromosome"/>
</dbReference>
<dbReference type="PANTHER" id="PTHR22642">
    <property type="entry name" value="IMIDAZOLONEPROPIONASE"/>
    <property type="match status" value="1"/>
</dbReference>